<sequence>MDWGHSSQSVSELHRVRDQMPEEFYGGATVNIQY</sequence>
<organism evidence="1 2">
    <name type="scientific">Armillaria ostoyae</name>
    <name type="common">Armillaria root rot fungus</name>
    <dbReference type="NCBI Taxonomy" id="47428"/>
    <lineage>
        <taxon>Eukaryota</taxon>
        <taxon>Fungi</taxon>
        <taxon>Dikarya</taxon>
        <taxon>Basidiomycota</taxon>
        <taxon>Agaricomycotina</taxon>
        <taxon>Agaricomycetes</taxon>
        <taxon>Agaricomycetidae</taxon>
        <taxon>Agaricales</taxon>
        <taxon>Marasmiineae</taxon>
        <taxon>Physalacriaceae</taxon>
        <taxon>Armillaria</taxon>
    </lineage>
</organism>
<dbReference type="AlphaFoldDB" id="A0A284QW55"/>
<name>A0A284QW55_ARMOS</name>
<keyword evidence="2" id="KW-1185">Reference proteome</keyword>
<dbReference type="EMBL" id="FUEG01000002">
    <property type="protein sequence ID" value="SJL00683.1"/>
    <property type="molecule type" value="Genomic_DNA"/>
</dbReference>
<evidence type="ECO:0000313" key="2">
    <source>
        <dbReference type="Proteomes" id="UP000219338"/>
    </source>
</evidence>
<dbReference type="Proteomes" id="UP000219338">
    <property type="component" value="Unassembled WGS sequence"/>
</dbReference>
<accession>A0A284QW55</accession>
<proteinExistence type="predicted"/>
<reference evidence="2" key="1">
    <citation type="journal article" date="2017" name="Nat. Ecol. Evol.">
        <title>Genome expansion and lineage-specific genetic innovations in the forest pathogenic fungi Armillaria.</title>
        <authorList>
            <person name="Sipos G."/>
            <person name="Prasanna A.N."/>
            <person name="Walter M.C."/>
            <person name="O'Connor E."/>
            <person name="Balint B."/>
            <person name="Krizsan K."/>
            <person name="Kiss B."/>
            <person name="Hess J."/>
            <person name="Varga T."/>
            <person name="Slot J."/>
            <person name="Riley R."/>
            <person name="Boka B."/>
            <person name="Rigling D."/>
            <person name="Barry K."/>
            <person name="Lee J."/>
            <person name="Mihaltcheva S."/>
            <person name="LaButti K."/>
            <person name="Lipzen A."/>
            <person name="Waldron R."/>
            <person name="Moloney N.M."/>
            <person name="Sperisen C."/>
            <person name="Kredics L."/>
            <person name="Vagvoelgyi C."/>
            <person name="Patrignani A."/>
            <person name="Fitzpatrick D."/>
            <person name="Nagy I."/>
            <person name="Doyle S."/>
            <person name="Anderson J.B."/>
            <person name="Grigoriev I.V."/>
            <person name="Gueldener U."/>
            <person name="Muensterkoetter M."/>
            <person name="Nagy L.G."/>
        </authorList>
    </citation>
    <scope>NUCLEOTIDE SEQUENCE [LARGE SCALE GENOMIC DNA]</scope>
    <source>
        <strain evidence="2">C18/9</strain>
    </source>
</reference>
<evidence type="ECO:0000313" key="1">
    <source>
        <dbReference type="EMBL" id="SJL00683.1"/>
    </source>
</evidence>
<gene>
    <name evidence="1" type="ORF">ARMOST_03996</name>
</gene>
<protein>
    <submittedName>
        <fullName evidence="1">Uncharacterized protein</fullName>
    </submittedName>
</protein>